<proteinExistence type="inferred from homology"/>
<feature type="transmembrane region" description="Helical" evidence="6">
    <location>
        <begin position="157"/>
        <end position="176"/>
    </location>
</feature>
<dbReference type="PANTHER" id="PTHR10057:SF0">
    <property type="entry name" value="TRANSLOCATOR PROTEIN"/>
    <property type="match status" value="1"/>
</dbReference>
<feature type="transmembrane region" description="Helical" evidence="6">
    <location>
        <begin position="20"/>
        <end position="38"/>
    </location>
</feature>
<comment type="similarity">
    <text evidence="2">Belongs to the TspO/BZRP family.</text>
</comment>
<dbReference type="PANTHER" id="PTHR10057">
    <property type="entry name" value="PERIPHERAL-TYPE BENZODIAZEPINE RECEPTOR"/>
    <property type="match status" value="1"/>
</dbReference>
<dbReference type="PIRSF" id="PIRSF005859">
    <property type="entry name" value="PBR"/>
    <property type="match status" value="1"/>
</dbReference>
<dbReference type="GO" id="GO:0033013">
    <property type="term" value="P:tetrapyrrole metabolic process"/>
    <property type="evidence" value="ECO:0007669"/>
    <property type="project" value="UniProtKB-ARBA"/>
</dbReference>
<sequence>MTTYISSLTLPAFVFEQPAVSVLLPVVAGAAIGAFTRPDRTKKTYVALKQPPLHPPPQVFGPVWTLLYATMGYAAYRAWNAGTTSLSLDKLHLSREGATLYTIQLALNLIWMPLFFGFGRPIEATADIAALLGVNGYLAYVWGQVDSVSGWLLTPYLAWLGFAGYLSAGCGYLNNWDFKGIEKRAKDA</sequence>
<dbReference type="Pfam" id="PF03073">
    <property type="entry name" value="TspO_MBR"/>
    <property type="match status" value="1"/>
</dbReference>
<feature type="transmembrane region" description="Helical" evidence="6">
    <location>
        <begin position="59"/>
        <end position="79"/>
    </location>
</feature>
<dbReference type="CDD" id="cd15904">
    <property type="entry name" value="TSPO_MBR"/>
    <property type="match status" value="1"/>
</dbReference>
<dbReference type="Gene3D" id="1.20.1260.100">
    <property type="entry name" value="TspO/MBR protein"/>
    <property type="match status" value="1"/>
</dbReference>
<keyword evidence="3 6" id="KW-0812">Transmembrane</keyword>
<comment type="subcellular location">
    <subcellularLocation>
        <location evidence="1">Membrane</location>
        <topology evidence="1">Multi-pass membrane protein</topology>
    </subcellularLocation>
</comment>
<evidence type="ECO:0000256" key="5">
    <source>
        <dbReference type="ARBA" id="ARBA00023136"/>
    </source>
</evidence>
<keyword evidence="8" id="KW-1185">Reference proteome</keyword>
<evidence type="ECO:0000313" key="7">
    <source>
        <dbReference type="EMBL" id="KAF2204194.1"/>
    </source>
</evidence>
<evidence type="ECO:0000256" key="2">
    <source>
        <dbReference type="ARBA" id="ARBA00007524"/>
    </source>
</evidence>
<dbReference type="OrthoDB" id="8841220at2759"/>
<evidence type="ECO:0000256" key="3">
    <source>
        <dbReference type="ARBA" id="ARBA00022692"/>
    </source>
</evidence>
<accession>A0A9P4JTM0</accession>
<feature type="transmembrane region" description="Helical" evidence="6">
    <location>
        <begin position="99"/>
        <end position="116"/>
    </location>
</feature>
<evidence type="ECO:0000256" key="1">
    <source>
        <dbReference type="ARBA" id="ARBA00004141"/>
    </source>
</evidence>
<organism evidence="7 8">
    <name type="scientific">Delitschia confertaspora ATCC 74209</name>
    <dbReference type="NCBI Taxonomy" id="1513339"/>
    <lineage>
        <taxon>Eukaryota</taxon>
        <taxon>Fungi</taxon>
        <taxon>Dikarya</taxon>
        <taxon>Ascomycota</taxon>
        <taxon>Pezizomycotina</taxon>
        <taxon>Dothideomycetes</taxon>
        <taxon>Pleosporomycetidae</taxon>
        <taxon>Pleosporales</taxon>
        <taxon>Delitschiaceae</taxon>
        <taxon>Delitschia</taxon>
    </lineage>
</organism>
<evidence type="ECO:0000256" key="6">
    <source>
        <dbReference type="SAM" id="Phobius"/>
    </source>
</evidence>
<dbReference type="GO" id="GO:0005741">
    <property type="term" value="C:mitochondrial outer membrane"/>
    <property type="evidence" value="ECO:0007669"/>
    <property type="project" value="TreeGrafter"/>
</dbReference>
<gene>
    <name evidence="7" type="ORF">GQ43DRAFT_478428</name>
</gene>
<evidence type="ECO:0000256" key="4">
    <source>
        <dbReference type="ARBA" id="ARBA00022989"/>
    </source>
</evidence>
<dbReference type="Proteomes" id="UP000799536">
    <property type="component" value="Unassembled WGS sequence"/>
</dbReference>
<dbReference type="EMBL" id="ML993882">
    <property type="protein sequence ID" value="KAF2204194.1"/>
    <property type="molecule type" value="Genomic_DNA"/>
</dbReference>
<comment type="caution">
    <text evidence="7">The sequence shown here is derived from an EMBL/GenBank/DDBJ whole genome shotgun (WGS) entry which is preliminary data.</text>
</comment>
<dbReference type="FunFam" id="1.20.1260.100:FF:000001">
    <property type="entry name" value="translocator protein 2"/>
    <property type="match status" value="1"/>
</dbReference>
<dbReference type="InterPro" id="IPR038330">
    <property type="entry name" value="TspO/MBR-related_sf"/>
</dbReference>
<protein>
    <submittedName>
        <fullName evidence="7">TspO/MBR family protein</fullName>
    </submittedName>
</protein>
<name>A0A9P4JTM0_9PLEO</name>
<keyword evidence="5 6" id="KW-0472">Membrane</keyword>
<reference evidence="7" key="1">
    <citation type="journal article" date="2020" name="Stud. Mycol.">
        <title>101 Dothideomycetes genomes: a test case for predicting lifestyles and emergence of pathogens.</title>
        <authorList>
            <person name="Haridas S."/>
            <person name="Albert R."/>
            <person name="Binder M."/>
            <person name="Bloem J."/>
            <person name="Labutti K."/>
            <person name="Salamov A."/>
            <person name="Andreopoulos B."/>
            <person name="Baker S."/>
            <person name="Barry K."/>
            <person name="Bills G."/>
            <person name="Bluhm B."/>
            <person name="Cannon C."/>
            <person name="Castanera R."/>
            <person name="Culley D."/>
            <person name="Daum C."/>
            <person name="Ezra D."/>
            <person name="Gonzalez J."/>
            <person name="Henrissat B."/>
            <person name="Kuo A."/>
            <person name="Liang C."/>
            <person name="Lipzen A."/>
            <person name="Lutzoni F."/>
            <person name="Magnuson J."/>
            <person name="Mondo S."/>
            <person name="Nolan M."/>
            <person name="Ohm R."/>
            <person name="Pangilinan J."/>
            <person name="Park H.-J."/>
            <person name="Ramirez L."/>
            <person name="Alfaro M."/>
            <person name="Sun H."/>
            <person name="Tritt A."/>
            <person name="Yoshinaga Y."/>
            <person name="Zwiers L.-H."/>
            <person name="Turgeon B."/>
            <person name="Goodwin S."/>
            <person name="Spatafora J."/>
            <person name="Crous P."/>
            <person name="Grigoriev I."/>
        </authorList>
    </citation>
    <scope>NUCLEOTIDE SEQUENCE</scope>
    <source>
        <strain evidence="7">ATCC 74209</strain>
    </source>
</reference>
<dbReference type="InterPro" id="IPR004307">
    <property type="entry name" value="TspO_MBR"/>
</dbReference>
<evidence type="ECO:0000313" key="8">
    <source>
        <dbReference type="Proteomes" id="UP000799536"/>
    </source>
</evidence>
<keyword evidence="4 6" id="KW-1133">Transmembrane helix</keyword>
<dbReference type="AlphaFoldDB" id="A0A9P4JTM0"/>